<evidence type="ECO:0000313" key="4">
    <source>
        <dbReference type="Proteomes" id="UP000184546"/>
    </source>
</evidence>
<dbReference type="EMBL" id="KV878972">
    <property type="protein sequence ID" value="OJK02847.1"/>
    <property type="molecule type" value="Genomic_DNA"/>
</dbReference>
<feature type="coiled-coil region" evidence="1">
    <location>
        <begin position="349"/>
        <end position="390"/>
    </location>
</feature>
<feature type="non-terminal residue" evidence="3">
    <location>
        <position position="1"/>
    </location>
</feature>
<evidence type="ECO:0000256" key="1">
    <source>
        <dbReference type="SAM" id="Coils"/>
    </source>
</evidence>
<name>A0A1L9X2Z1_ASPA1</name>
<evidence type="ECO:0000313" key="3">
    <source>
        <dbReference type="EMBL" id="OJK02847.1"/>
    </source>
</evidence>
<feature type="coiled-coil region" evidence="1">
    <location>
        <begin position="427"/>
        <end position="461"/>
    </location>
</feature>
<keyword evidence="4" id="KW-1185">Reference proteome</keyword>
<dbReference type="RefSeq" id="XP_020059186.1">
    <property type="nucleotide sequence ID" value="XM_020196998.1"/>
</dbReference>
<accession>A0A1L9X2Z1</accession>
<dbReference type="AlphaFoldDB" id="A0A1L9X2Z1"/>
<dbReference type="OrthoDB" id="3598281at2759"/>
<protein>
    <recommendedName>
        <fullName evidence="2">Dynamin N-terminal domain-containing protein</fullName>
    </recommendedName>
</protein>
<dbReference type="PANTHER" id="PTHR36681">
    <property type="entry name" value="NUCLEAR GTPASE, GERMINAL CENTER-ASSOCIATED, TANDEM DUPLICATE 3"/>
    <property type="match status" value="1"/>
</dbReference>
<dbReference type="InterPro" id="IPR027417">
    <property type="entry name" value="P-loop_NTPase"/>
</dbReference>
<organism evidence="3 4">
    <name type="scientific">Aspergillus aculeatus (strain ATCC 16872 / CBS 172.66 / WB 5094)</name>
    <dbReference type="NCBI Taxonomy" id="690307"/>
    <lineage>
        <taxon>Eukaryota</taxon>
        <taxon>Fungi</taxon>
        <taxon>Dikarya</taxon>
        <taxon>Ascomycota</taxon>
        <taxon>Pezizomycotina</taxon>
        <taxon>Eurotiomycetes</taxon>
        <taxon>Eurotiomycetidae</taxon>
        <taxon>Eurotiales</taxon>
        <taxon>Aspergillaceae</taxon>
        <taxon>Aspergillus</taxon>
        <taxon>Aspergillus subgen. Circumdati</taxon>
    </lineage>
</organism>
<dbReference type="STRING" id="690307.A0A1L9X2Z1"/>
<dbReference type="SUPFAM" id="SSF52540">
    <property type="entry name" value="P-loop containing nucleoside triphosphate hydrolases"/>
    <property type="match status" value="1"/>
</dbReference>
<reference evidence="4" key="1">
    <citation type="journal article" date="2017" name="Genome Biol.">
        <title>Comparative genomics reveals high biological diversity and specific adaptations in the industrially and medically important fungal genus Aspergillus.</title>
        <authorList>
            <person name="de Vries R.P."/>
            <person name="Riley R."/>
            <person name="Wiebenga A."/>
            <person name="Aguilar-Osorio G."/>
            <person name="Amillis S."/>
            <person name="Uchima C.A."/>
            <person name="Anderluh G."/>
            <person name="Asadollahi M."/>
            <person name="Askin M."/>
            <person name="Barry K."/>
            <person name="Battaglia E."/>
            <person name="Bayram O."/>
            <person name="Benocci T."/>
            <person name="Braus-Stromeyer S.A."/>
            <person name="Caldana C."/>
            <person name="Canovas D."/>
            <person name="Cerqueira G.C."/>
            <person name="Chen F."/>
            <person name="Chen W."/>
            <person name="Choi C."/>
            <person name="Clum A."/>
            <person name="Dos Santos R.A."/>
            <person name="Damasio A.R."/>
            <person name="Diallinas G."/>
            <person name="Emri T."/>
            <person name="Fekete E."/>
            <person name="Flipphi M."/>
            <person name="Freyberg S."/>
            <person name="Gallo A."/>
            <person name="Gournas C."/>
            <person name="Habgood R."/>
            <person name="Hainaut M."/>
            <person name="Harispe M.L."/>
            <person name="Henrissat B."/>
            <person name="Hilden K.S."/>
            <person name="Hope R."/>
            <person name="Hossain A."/>
            <person name="Karabika E."/>
            <person name="Karaffa L."/>
            <person name="Karanyi Z."/>
            <person name="Krasevec N."/>
            <person name="Kuo A."/>
            <person name="Kusch H."/>
            <person name="LaButti K."/>
            <person name="Lagendijk E.L."/>
            <person name="Lapidus A."/>
            <person name="Levasseur A."/>
            <person name="Lindquist E."/>
            <person name="Lipzen A."/>
            <person name="Logrieco A.F."/>
            <person name="MacCabe A."/>
            <person name="Maekelae M.R."/>
            <person name="Malavazi I."/>
            <person name="Melin P."/>
            <person name="Meyer V."/>
            <person name="Mielnichuk N."/>
            <person name="Miskei M."/>
            <person name="Molnar A.P."/>
            <person name="Mule G."/>
            <person name="Ngan C.Y."/>
            <person name="Orejas M."/>
            <person name="Orosz E."/>
            <person name="Ouedraogo J.P."/>
            <person name="Overkamp K.M."/>
            <person name="Park H.-S."/>
            <person name="Perrone G."/>
            <person name="Piumi F."/>
            <person name="Punt P.J."/>
            <person name="Ram A.F."/>
            <person name="Ramon A."/>
            <person name="Rauscher S."/>
            <person name="Record E."/>
            <person name="Riano-Pachon D.M."/>
            <person name="Robert V."/>
            <person name="Roehrig J."/>
            <person name="Ruller R."/>
            <person name="Salamov A."/>
            <person name="Salih N.S."/>
            <person name="Samson R.A."/>
            <person name="Sandor E."/>
            <person name="Sanguinetti M."/>
            <person name="Schuetze T."/>
            <person name="Sepcic K."/>
            <person name="Shelest E."/>
            <person name="Sherlock G."/>
            <person name="Sophianopoulou V."/>
            <person name="Squina F.M."/>
            <person name="Sun H."/>
            <person name="Susca A."/>
            <person name="Todd R.B."/>
            <person name="Tsang A."/>
            <person name="Unkles S.E."/>
            <person name="van de Wiele N."/>
            <person name="van Rossen-Uffink D."/>
            <person name="Oliveira J.V."/>
            <person name="Vesth T.C."/>
            <person name="Visser J."/>
            <person name="Yu J.-H."/>
            <person name="Zhou M."/>
            <person name="Andersen M.R."/>
            <person name="Archer D.B."/>
            <person name="Baker S.E."/>
            <person name="Benoit I."/>
            <person name="Brakhage A.A."/>
            <person name="Braus G.H."/>
            <person name="Fischer R."/>
            <person name="Frisvad J.C."/>
            <person name="Goldman G.H."/>
            <person name="Houbraken J."/>
            <person name="Oakley B."/>
            <person name="Pocsi I."/>
            <person name="Scazzocchio C."/>
            <person name="Seiboth B."/>
            <person name="vanKuyk P.A."/>
            <person name="Wortman J."/>
            <person name="Dyer P.S."/>
            <person name="Grigoriev I.V."/>
        </authorList>
    </citation>
    <scope>NUCLEOTIDE SEQUENCE [LARGE SCALE GENOMIC DNA]</scope>
    <source>
        <strain evidence="4">ATCC 16872 / CBS 172.66 / WB 5094</strain>
    </source>
</reference>
<dbReference type="InterPro" id="IPR045063">
    <property type="entry name" value="Dynamin_N"/>
</dbReference>
<dbReference type="OMA" id="WIITPIN"/>
<feature type="domain" description="Dynamin N-terminal" evidence="2">
    <location>
        <begin position="55"/>
        <end position="287"/>
    </location>
</feature>
<dbReference type="PANTHER" id="PTHR36681:SF3">
    <property type="entry name" value="NUCLEAR GTPASE, GERMINAL CENTER-ASSOCIATED, TANDEM DUPLICATE 3"/>
    <property type="match status" value="1"/>
</dbReference>
<dbReference type="Proteomes" id="UP000184546">
    <property type="component" value="Unassembled WGS sequence"/>
</dbReference>
<dbReference type="VEuPathDB" id="FungiDB:ASPACDRAFT_12711"/>
<evidence type="ECO:0000259" key="2">
    <source>
        <dbReference type="Pfam" id="PF00350"/>
    </source>
</evidence>
<feature type="non-terminal residue" evidence="3">
    <location>
        <position position="611"/>
    </location>
</feature>
<dbReference type="Gene3D" id="3.40.50.300">
    <property type="entry name" value="P-loop containing nucleotide triphosphate hydrolases"/>
    <property type="match status" value="1"/>
</dbReference>
<keyword evidence="1" id="KW-0175">Coiled coil</keyword>
<gene>
    <name evidence="3" type="ORF">ASPACDRAFT_12711</name>
</gene>
<proteinExistence type="predicted"/>
<dbReference type="Pfam" id="PF00350">
    <property type="entry name" value="Dynamin_N"/>
    <property type="match status" value="1"/>
</dbReference>
<dbReference type="GeneID" id="30970812"/>
<sequence length="611" mass="69206">DENIQALETAVKKGLKALAQMSEVFGASDDWDTEADWVTKIKRTISKARKEKVVIGIVGSTGAGKSSLINALIDEKHILTTDCMRASTAVPVEVSYNKQASRYRAEIQFIELRHWERELNILFAELGDHSEELARGEMPKDSEAAVALDKIMAVYPTLKREHLLETSPSKLLEDKVVFDLLGQSMVIEENDSKSFSESLKSYIDSKGKKKNELKSTDPGIGLWPLVRVVRVYVRAGALSTGAVLVDLPGVYDSNAARVAVAKEYMNCCSAHWIVAPINRAVSDKVAHDLLGKNFKIQMHMNSAFNDITFICTKTDDIVPIEVVQSLGLELPPVENFEASERFEGLKIELQASRRSKKKIADDLDDIEEKIEELEAELEEEGFNLDDIMLTPKKRKKARNARSTPEELLATMTFSESIEDQDEAEGDQSILLRQLHRYKAQRRELQKQRRLIQKRIQTYELTEFEDLRRCIEARNDFSKHEIRRDFAQTIANLDREDEQADRSIPQTPTRDYSELERNLSVFCVSAKAYQGIRSRPEPDTRVGGFCRLEQTEIPALQRYCVALTIKSRERTAKRFLIALNSLLQSIAIWCSPTKSAATISDQEKQEIEAGFS</sequence>